<dbReference type="SUPFAM" id="SSF82714">
    <property type="entry name" value="Multidrug efflux transporter AcrB TolC docking domain, DN and DC subdomains"/>
    <property type="match status" value="1"/>
</dbReference>
<dbReference type="Gene3D" id="3.30.70.1440">
    <property type="entry name" value="Multidrug efflux transporter AcrB pore domain"/>
    <property type="match status" value="1"/>
</dbReference>
<keyword evidence="1" id="KW-1133">Transmembrane helix</keyword>
<dbReference type="SUPFAM" id="SSF82693">
    <property type="entry name" value="Multidrug efflux transporter AcrB pore domain, PN1, PN2, PC1 and PC2 subdomains"/>
    <property type="match status" value="2"/>
</dbReference>
<feature type="transmembrane region" description="Helical" evidence="1">
    <location>
        <begin position="913"/>
        <end position="934"/>
    </location>
</feature>
<keyword evidence="3" id="KW-1185">Reference proteome</keyword>
<feature type="transmembrane region" description="Helical" evidence="1">
    <location>
        <begin position="335"/>
        <end position="357"/>
    </location>
</feature>
<evidence type="ECO:0008006" key="4">
    <source>
        <dbReference type="Google" id="ProtNLM"/>
    </source>
</evidence>
<evidence type="ECO:0000256" key="1">
    <source>
        <dbReference type="SAM" id="Phobius"/>
    </source>
</evidence>
<dbReference type="GO" id="GO:0005886">
    <property type="term" value="C:plasma membrane"/>
    <property type="evidence" value="ECO:0007669"/>
    <property type="project" value="TreeGrafter"/>
</dbReference>
<dbReference type="Gene3D" id="3.30.2090.10">
    <property type="entry name" value="Multidrug efflux transporter AcrB TolC docking domain, DN and DC subdomains"/>
    <property type="match status" value="2"/>
</dbReference>
<protein>
    <recommendedName>
        <fullName evidence="4">Acriflavine resistance protein B</fullName>
    </recommendedName>
</protein>
<dbReference type="Pfam" id="PF00873">
    <property type="entry name" value="ACR_tran"/>
    <property type="match status" value="1"/>
</dbReference>
<sequence length="1044" mass="114186">MSISVIAYKQRALILTSVLLAMCFGIVSFFTLPAREDPEVIIREAVISTNFPNMKAEDVERLVTRPLEAAIVTLPELDEVRSSSMDGRSIIHAKVEDKYSELDQIWDELAEAVEFASLSLPQGASKPVVNDDFGDVAVMTFALTSKSIALDDIYDVAQGIRDQLVFIEGTRRVGIHGSPEEVFYIDFNDAALEAFGLTKNEISQVIKKNNNYEAIGAVNTNAYSILVSANIGLDREDKLLNLPILIRDKTNTAPHGIITLGDVATVTKTTKSPYQQAAFFNGSRAVVLSVVMQPEQSVINYTKRLDQALSDIQKNLSQEIELNIVSKQSIEVEKAVYGVSLNVLQTLFIVLAVVMVFLGLRMGLIVGAIVPCVMLATLAVMGLFEMQLERMSLATLVIALGLLVDNGIVVAEQFKRRYEEHQDKYHALAEVGKELALPLLSSTATTVIVFIPLMMAEHGAGEFTRNISLVVLISLAISWLFAMTVTPTMCYFFVSKKPVQTTSVTRVFKKLETQYRTLLTLALNHKKWVILGALALFFVGVKLISSTPKQFFPSSERHQLLAYINTSAGSSTLVTEAAMTELTEALNDDGTFPNVNHVMGYVGFGGPRFIFSLAPLDPANNVGFLLIDLTSREAVEETLVQLRKVAKLVIPDVQFRVSGMFTGPSDPTVLQVQYKGPDYAQVFNGSQQVIKMFEAYPDMIHIWSNWFNLSTRANISVNKILAEQAGISEVQVLTTISQFLNGTVVSVSRQDDDNVPVVLRGAEHLDVVALKAETIISPLSGEPIPLEQLITVSYETGFPVIEKEDGIPTVTIEGRNLKYSPEDLAPMVQKQITELNAHLPEGYSIEFDGIIADSKKGKAALAANFPLAFCIIVLILISQFGGFRRPIVILLTIPLVVFGAGSGLQLMGGEFGFIVILGLLALAGIIINNAIVLIDRADIERKNTGVSFREALVEAASVRMRPILITSITTIVGLLPLIMGNDVLFFSMAVAIAFGLGIGTPLTLFVIPVLYEILTSKEKVFHRDASNSIEINEQPLTSSGEENI</sequence>
<keyword evidence="1" id="KW-0472">Membrane</keyword>
<dbReference type="PRINTS" id="PR00702">
    <property type="entry name" value="ACRIFLAVINRP"/>
</dbReference>
<feature type="transmembrane region" description="Helical" evidence="1">
    <location>
        <begin position="985"/>
        <end position="1011"/>
    </location>
</feature>
<keyword evidence="1" id="KW-0812">Transmembrane</keyword>
<dbReference type="Proteomes" id="UP000660708">
    <property type="component" value="Unassembled WGS sequence"/>
</dbReference>
<dbReference type="EMBL" id="AQHF01000020">
    <property type="protein sequence ID" value="MBE0345866.1"/>
    <property type="molecule type" value="Genomic_DNA"/>
</dbReference>
<dbReference type="RefSeq" id="WP_147389330.1">
    <property type="nucleotide sequence ID" value="NZ_AQHF01000020.1"/>
</dbReference>
<dbReference type="Gene3D" id="1.20.1640.10">
    <property type="entry name" value="Multidrug efflux transporter AcrB transmembrane domain"/>
    <property type="match status" value="2"/>
</dbReference>
<feature type="transmembrane region" description="Helical" evidence="1">
    <location>
        <begin position="528"/>
        <end position="545"/>
    </location>
</feature>
<dbReference type="PANTHER" id="PTHR32063:SF18">
    <property type="entry name" value="CATION EFFLUX SYSTEM PROTEIN"/>
    <property type="match status" value="1"/>
</dbReference>
<dbReference type="SUPFAM" id="SSF82866">
    <property type="entry name" value="Multidrug efflux transporter AcrB transmembrane domain"/>
    <property type="match status" value="2"/>
</dbReference>
<proteinExistence type="predicted"/>
<dbReference type="InterPro" id="IPR001036">
    <property type="entry name" value="Acrflvin-R"/>
</dbReference>
<name>A0A8I0MV15_9GAMM</name>
<dbReference type="PANTHER" id="PTHR32063">
    <property type="match status" value="1"/>
</dbReference>
<dbReference type="Gene3D" id="3.30.70.1430">
    <property type="entry name" value="Multidrug efflux transporter AcrB pore domain"/>
    <property type="match status" value="2"/>
</dbReference>
<accession>A0A8I0MV15</accession>
<dbReference type="InterPro" id="IPR027463">
    <property type="entry name" value="AcrB_DN_DC_subdom"/>
</dbReference>
<feature type="transmembrane region" description="Helical" evidence="1">
    <location>
        <begin position="12"/>
        <end position="32"/>
    </location>
</feature>
<feature type="transmembrane region" description="Helical" evidence="1">
    <location>
        <begin position="962"/>
        <end position="979"/>
    </location>
</feature>
<comment type="caution">
    <text evidence="2">The sequence shown here is derived from an EMBL/GenBank/DDBJ whole genome shotgun (WGS) entry which is preliminary data.</text>
</comment>
<reference evidence="2 3" key="1">
    <citation type="submission" date="2015-06" db="EMBL/GenBank/DDBJ databases">
        <title>Genome sequence of Pseudoalteromonas peptidolytica.</title>
        <authorList>
            <person name="Xie B.-B."/>
            <person name="Rong J.-C."/>
            <person name="Qin Q.-L."/>
            <person name="Zhang Y.-Z."/>
        </authorList>
    </citation>
    <scope>NUCLEOTIDE SEQUENCE [LARGE SCALE GENOMIC DNA]</scope>
    <source>
        <strain evidence="2 3">F12-50-A1</strain>
    </source>
</reference>
<feature type="transmembrane region" description="Helical" evidence="1">
    <location>
        <begin position="887"/>
        <end position="907"/>
    </location>
</feature>
<evidence type="ECO:0000313" key="2">
    <source>
        <dbReference type="EMBL" id="MBE0345866.1"/>
    </source>
</evidence>
<dbReference type="Gene3D" id="3.30.70.1320">
    <property type="entry name" value="Multidrug efflux transporter AcrB pore domain like"/>
    <property type="match status" value="1"/>
</dbReference>
<feature type="transmembrane region" description="Helical" evidence="1">
    <location>
        <begin position="435"/>
        <end position="455"/>
    </location>
</feature>
<organism evidence="2 3">
    <name type="scientific">Pseudoalteromonas peptidolytica F12-50-A1</name>
    <dbReference type="NCBI Taxonomy" id="1315280"/>
    <lineage>
        <taxon>Bacteria</taxon>
        <taxon>Pseudomonadati</taxon>
        <taxon>Pseudomonadota</taxon>
        <taxon>Gammaproteobacteria</taxon>
        <taxon>Alteromonadales</taxon>
        <taxon>Pseudoalteromonadaceae</taxon>
        <taxon>Pseudoalteromonas</taxon>
    </lineage>
</organism>
<feature type="transmembrane region" description="Helical" evidence="1">
    <location>
        <begin position="390"/>
        <end position="414"/>
    </location>
</feature>
<gene>
    <name evidence="2" type="ORF">PPEP_a0838</name>
</gene>
<feature type="transmembrane region" description="Helical" evidence="1">
    <location>
        <begin position="467"/>
        <end position="494"/>
    </location>
</feature>
<evidence type="ECO:0000313" key="3">
    <source>
        <dbReference type="Proteomes" id="UP000660708"/>
    </source>
</evidence>
<dbReference type="GO" id="GO:0042910">
    <property type="term" value="F:xenobiotic transmembrane transporter activity"/>
    <property type="evidence" value="ECO:0007669"/>
    <property type="project" value="TreeGrafter"/>
</dbReference>
<dbReference type="AlphaFoldDB" id="A0A8I0MV15"/>
<feature type="transmembrane region" description="Helical" evidence="1">
    <location>
        <begin position="859"/>
        <end position="880"/>
    </location>
</feature>
<feature type="transmembrane region" description="Helical" evidence="1">
    <location>
        <begin position="364"/>
        <end position="384"/>
    </location>
</feature>